<feature type="modified residue" description="4-aspartylphosphate" evidence="17">
    <location>
        <position position="658"/>
    </location>
</feature>
<keyword evidence="7" id="KW-0812">Transmembrane</keyword>
<proteinExistence type="predicted"/>
<dbReference type="InterPro" id="IPR035965">
    <property type="entry name" value="PAS-like_dom_sf"/>
</dbReference>
<evidence type="ECO:0000256" key="9">
    <source>
        <dbReference type="ARBA" id="ARBA00022777"/>
    </source>
</evidence>
<dbReference type="Gene3D" id="1.20.120.160">
    <property type="entry name" value="HPT domain"/>
    <property type="match status" value="1"/>
</dbReference>
<keyword evidence="4" id="KW-1003">Cell membrane</keyword>
<evidence type="ECO:0000256" key="16">
    <source>
        <dbReference type="PROSITE-ProRule" id="PRU00110"/>
    </source>
</evidence>
<evidence type="ECO:0000313" key="23">
    <source>
        <dbReference type="EMBL" id="TLS69088.1"/>
    </source>
</evidence>
<dbReference type="SMART" id="SM00387">
    <property type="entry name" value="HATPase_c"/>
    <property type="match status" value="1"/>
</dbReference>
<evidence type="ECO:0000256" key="10">
    <source>
        <dbReference type="ARBA" id="ARBA00022840"/>
    </source>
</evidence>
<dbReference type="CDD" id="cd16922">
    <property type="entry name" value="HATPase_EvgS-ArcB-TorS-like"/>
    <property type="match status" value="1"/>
</dbReference>
<dbReference type="InterPro" id="IPR008207">
    <property type="entry name" value="Sig_transdc_His_kin_Hpt_dom"/>
</dbReference>
<dbReference type="InterPro" id="IPR000014">
    <property type="entry name" value="PAS"/>
</dbReference>
<dbReference type="FunFam" id="1.10.287.130:FF:000002">
    <property type="entry name" value="Two-component osmosensing histidine kinase"/>
    <property type="match status" value="1"/>
</dbReference>
<dbReference type="FunFam" id="3.30.565.10:FF:000010">
    <property type="entry name" value="Sensor histidine kinase RcsC"/>
    <property type="match status" value="1"/>
</dbReference>
<keyword evidence="6" id="KW-0808">Transferase</keyword>
<sequence length="1017" mass="111885">MNDRHSLSGKPVRVLLVDDDEEDYLITRDLLDDIADRSFDLEWVDNYEDGLKGLQLQAHDVYLLDYRLNARSGIELLNNARAAGSLAPIIMLTGQGDPEVDQAALAAGASDYLVKNGLEAATLGRSIRYSLEQSRMLETLAGERSGLALRVEERTRELASSNAKLEQTVDSLTASEEWFRSLVQAVPDVVYKIDTHGCFTFLNDAIHQYGYDKSDLLGKHFSEIIYPEDINNVSREAVVRKACLLKKSDHQSGPFNFKVFDERRRGERSTNGLQLRIRTKAGTPADHVELKPLGNDIAYVEVNSIGMYDSNNNQREYIGTVGVIRSVEERIKAEQEILKAKEAAESANQSKSEFLANMSHEIRTPMNGIIGMTHLALETELDEKQRNYISKAHQSAEYLLGIINDVLDFSKIEAGKMSIESIPFHLSDVIDNMVNLISIRAAERGIRVTTDVSADVPDWLIGDPLRLGQVIINLVSNAVKFSHDGGEVSLQVSLAGRDDVETLLLFSVTDTGIGMNAQEQKRLFQSFSQVDSSTTRKYGGSGLGLAVSKKIVDMMGGDIWVESEKGVGSRFNFTARLKVQPLDAPELAGSEKSRQEHMAKSIASLRGARVLLVEDNEINQELATELLTSHGLIVTAASDGREAMNLLARQAFDGVLMDCQMPVMDGYEATRQIRQTLQLRGLPVIAMTANALADEREKVIEAGMNDYIAKPINVKVMLETIAKWVVPGSGDQPARSAQRVLPNRQDNSAAEQNSQEESVRGLAGLRGARVLLVEDNDINQELLVEILSSYGLIVMAANDGREALDMLAQHNFDGVLMDCQMPVMDGYEATLQIRRNAQTRELPVIALTANILAEEHDKMVHVGMNDYIAKPVNVKLMLETIAKWIAPGGGNQNGQEEKAAVIPAIPGIDVERGLAMMVFPKTYRKLLINFRDRYGDVEAQFRAAQADKSDPDAPFRLAHSLKGIAGSVCADAVERAAKELESACEAGAPEEMMDALLANVVMSIKPVIKELAVLGEL</sequence>
<dbReference type="CDD" id="cd17546">
    <property type="entry name" value="REC_hyHK_CKI1_RcsC-like"/>
    <property type="match status" value="2"/>
</dbReference>
<keyword evidence="9" id="KW-0418">Kinase</keyword>
<evidence type="ECO:0000259" key="19">
    <source>
        <dbReference type="PROSITE" id="PS50109"/>
    </source>
</evidence>
<dbReference type="GO" id="GO:0005886">
    <property type="term" value="C:plasma membrane"/>
    <property type="evidence" value="ECO:0007669"/>
    <property type="project" value="UniProtKB-SubCell"/>
</dbReference>
<dbReference type="Gene3D" id="3.30.565.10">
    <property type="entry name" value="Histidine kinase-like ATPase, C-terminal domain"/>
    <property type="match status" value="1"/>
</dbReference>
<feature type="domain" description="Response regulatory" evidence="20">
    <location>
        <begin position="609"/>
        <end position="725"/>
    </location>
</feature>
<evidence type="ECO:0000256" key="1">
    <source>
        <dbReference type="ARBA" id="ARBA00000085"/>
    </source>
</evidence>
<dbReference type="PROSITE" id="PS50894">
    <property type="entry name" value="HPT"/>
    <property type="match status" value="1"/>
</dbReference>
<keyword evidence="24" id="KW-1185">Reference proteome</keyword>
<dbReference type="NCBIfam" id="TIGR00229">
    <property type="entry name" value="sensory_box"/>
    <property type="match status" value="1"/>
</dbReference>
<name>A0A5R9GU64_9PROT</name>
<evidence type="ECO:0000256" key="18">
    <source>
        <dbReference type="SAM" id="MobiDB-lite"/>
    </source>
</evidence>
<dbReference type="InterPro" id="IPR011006">
    <property type="entry name" value="CheY-like_superfamily"/>
</dbReference>
<evidence type="ECO:0000259" key="21">
    <source>
        <dbReference type="PROSITE" id="PS50112"/>
    </source>
</evidence>
<evidence type="ECO:0000259" key="22">
    <source>
        <dbReference type="PROSITE" id="PS50894"/>
    </source>
</evidence>
<dbReference type="Pfam" id="PF01627">
    <property type="entry name" value="Hpt"/>
    <property type="match status" value="1"/>
</dbReference>
<dbReference type="PROSITE" id="PS50112">
    <property type="entry name" value="PAS"/>
    <property type="match status" value="1"/>
</dbReference>
<dbReference type="InterPro" id="IPR036641">
    <property type="entry name" value="HPT_dom_sf"/>
</dbReference>
<accession>A0A5R9GU64</accession>
<comment type="caution">
    <text evidence="23">The sequence shown here is derived from an EMBL/GenBank/DDBJ whole genome shotgun (WGS) entry which is preliminary data.</text>
</comment>
<evidence type="ECO:0000256" key="11">
    <source>
        <dbReference type="ARBA" id="ARBA00022989"/>
    </source>
</evidence>
<dbReference type="InterPro" id="IPR036890">
    <property type="entry name" value="HATPase_C_sf"/>
</dbReference>
<evidence type="ECO:0000313" key="24">
    <source>
        <dbReference type="Proteomes" id="UP000306585"/>
    </source>
</evidence>
<dbReference type="InterPro" id="IPR003661">
    <property type="entry name" value="HisK_dim/P_dom"/>
</dbReference>
<dbReference type="PANTHER" id="PTHR45339">
    <property type="entry name" value="HYBRID SIGNAL TRANSDUCTION HISTIDINE KINASE J"/>
    <property type="match status" value="1"/>
</dbReference>
<keyword evidence="10" id="KW-0067">ATP-binding</keyword>
<dbReference type="InterPro" id="IPR036097">
    <property type="entry name" value="HisK_dim/P_sf"/>
</dbReference>
<dbReference type="CDD" id="cd00082">
    <property type="entry name" value="HisKA"/>
    <property type="match status" value="1"/>
</dbReference>
<dbReference type="AlphaFoldDB" id="A0A5R9GU64"/>
<dbReference type="PRINTS" id="PR00344">
    <property type="entry name" value="BCTRLSENSOR"/>
</dbReference>
<keyword evidence="12" id="KW-0902">Two-component regulatory system</keyword>
<comment type="subunit">
    <text evidence="14">At low DSF concentrations, interacts with RpfF.</text>
</comment>
<dbReference type="CDD" id="cd00088">
    <property type="entry name" value="HPT"/>
    <property type="match status" value="1"/>
</dbReference>
<dbReference type="SUPFAM" id="SSF55874">
    <property type="entry name" value="ATPase domain of HSP90 chaperone/DNA topoisomerase II/histidine kinase"/>
    <property type="match status" value="1"/>
</dbReference>
<dbReference type="PROSITE" id="PS50109">
    <property type="entry name" value="HIS_KIN"/>
    <property type="match status" value="1"/>
</dbReference>
<evidence type="ECO:0000256" key="2">
    <source>
        <dbReference type="ARBA" id="ARBA00004651"/>
    </source>
</evidence>
<dbReference type="InterPro" id="IPR001789">
    <property type="entry name" value="Sig_transdc_resp-reg_receiver"/>
</dbReference>
<dbReference type="Proteomes" id="UP000306585">
    <property type="component" value="Unassembled WGS sequence"/>
</dbReference>
<feature type="modified residue" description="4-aspartylphosphate" evidence="17">
    <location>
        <position position="65"/>
    </location>
</feature>
<dbReference type="CDD" id="cd00130">
    <property type="entry name" value="PAS"/>
    <property type="match status" value="1"/>
</dbReference>
<feature type="modified residue" description="Phosphohistidine" evidence="16">
    <location>
        <position position="959"/>
    </location>
</feature>
<evidence type="ECO:0000256" key="15">
    <source>
        <dbReference type="ARBA" id="ARBA00068150"/>
    </source>
</evidence>
<evidence type="ECO:0000256" key="3">
    <source>
        <dbReference type="ARBA" id="ARBA00012438"/>
    </source>
</evidence>
<gene>
    <name evidence="23" type="ORF">FEF65_00930</name>
</gene>
<evidence type="ECO:0000256" key="17">
    <source>
        <dbReference type="PROSITE-ProRule" id="PRU00169"/>
    </source>
</evidence>
<keyword evidence="8" id="KW-0547">Nucleotide-binding</keyword>
<dbReference type="SMART" id="SM00388">
    <property type="entry name" value="HisKA"/>
    <property type="match status" value="1"/>
</dbReference>
<dbReference type="Pfam" id="PF02518">
    <property type="entry name" value="HATPase_c"/>
    <property type="match status" value="1"/>
</dbReference>
<dbReference type="SMART" id="SM00448">
    <property type="entry name" value="REC"/>
    <property type="match status" value="3"/>
</dbReference>
<evidence type="ECO:0000256" key="4">
    <source>
        <dbReference type="ARBA" id="ARBA00022475"/>
    </source>
</evidence>
<dbReference type="Gene3D" id="1.10.287.130">
    <property type="match status" value="1"/>
</dbReference>
<dbReference type="SUPFAM" id="SSF47226">
    <property type="entry name" value="Histidine-containing phosphotransfer domain, HPT domain"/>
    <property type="match status" value="1"/>
</dbReference>
<feature type="modified residue" description="4-aspartylphosphate" evidence="17">
    <location>
        <position position="818"/>
    </location>
</feature>
<dbReference type="InterPro" id="IPR004358">
    <property type="entry name" value="Sig_transdc_His_kin-like_C"/>
</dbReference>
<evidence type="ECO:0000256" key="8">
    <source>
        <dbReference type="ARBA" id="ARBA00022741"/>
    </source>
</evidence>
<dbReference type="SMART" id="SM00091">
    <property type="entry name" value="PAS"/>
    <property type="match status" value="1"/>
</dbReference>
<dbReference type="GO" id="GO:0000155">
    <property type="term" value="F:phosphorelay sensor kinase activity"/>
    <property type="evidence" value="ECO:0007669"/>
    <property type="project" value="InterPro"/>
</dbReference>
<feature type="domain" description="Response regulatory" evidence="20">
    <location>
        <begin position="13"/>
        <end position="130"/>
    </location>
</feature>
<keyword evidence="13" id="KW-0472">Membrane</keyword>
<evidence type="ECO:0000256" key="14">
    <source>
        <dbReference type="ARBA" id="ARBA00064003"/>
    </source>
</evidence>
<reference evidence="23 24" key="1">
    <citation type="journal article" date="2019" name="Appl. Environ. Microbiol.">
        <title>Environmental Evidence and Genomic Insight of Iron-oxidizing Bacteria Preference Towards More Corrosion Resistant Stainless Steel at Higher Salinities.</title>
        <authorList>
            <person name="Garrison C.E."/>
            <person name="Price K.A."/>
            <person name="Field E.K."/>
        </authorList>
    </citation>
    <scope>NUCLEOTIDE SEQUENCE [LARGE SCALE GENOMIC DNA]</scope>
    <source>
        <strain evidence="23 24">P3</strain>
    </source>
</reference>
<evidence type="ECO:0000259" key="20">
    <source>
        <dbReference type="PROSITE" id="PS50110"/>
    </source>
</evidence>
<dbReference type="SUPFAM" id="SSF55785">
    <property type="entry name" value="PYP-like sensor domain (PAS domain)"/>
    <property type="match status" value="1"/>
</dbReference>
<organism evidence="23 24">
    <name type="scientific">Mariprofundus erugo</name>
    <dbReference type="NCBI Taxonomy" id="2528639"/>
    <lineage>
        <taxon>Bacteria</taxon>
        <taxon>Pseudomonadati</taxon>
        <taxon>Pseudomonadota</taxon>
        <taxon>Candidatius Mariprofundia</taxon>
        <taxon>Mariprofundales</taxon>
        <taxon>Mariprofundaceae</taxon>
        <taxon>Mariprofundus</taxon>
    </lineage>
</organism>
<protein>
    <recommendedName>
        <fullName evidence="15">Sensory/regulatory protein RpfC</fullName>
        <ecNumber evidence="3">2.7.13.3</ecNumber>
    </recommendedName>
</protein>
<dbReference type="CDD" id="cd00156">
    <property type="entry name" value="REC"/>
    <property type="match status" value="1"/>
</dbReference>
<keyword evidence="5 17" id="KW-0597">Phosphoprotein</keyword>
<dbReference type="Pfam" id="PF00072">
    <property type="entry name" value="Response_reg"/>
    <property type="match status" value="3"/>
</dbReference>
<dbReference type="EMBL" id="VBRY01000001">
    <property type="protein sequence ID" value="TLS69088.1"/>
    <property type="molecule type" value="Genomic_DNA"/>
</dbReference>
<dbReference type="PROSITE" id="PS50110">
    <property type="entry name" value="RESPONSE_REGULATORY"/>
    <property type="match status" value="3"/>
</dbReference>
<comment type="catalytic activity">
    <reaction evidence="1">
        <text>ATP + protein L-histidine = ADP + protein N-phospho-L-histidine.</text>
        <dbReference type="EC" id="2.7.13.3"/>
    </reaction>
</comment>
<feature type="domain" description="Response regulatory" evidence="20">
    <location>
        <begin position="769"/>
        <end position="885"/>
    </location>
</feature>
<feature type="region of interest" description="Disordered" evidence="18">
    <location>
        <begin position="730"/>
        <end position="758"/>
    </location>
</feature>
<dbReference type="SUPFAM" id="SSF52172">
    <property type="entry name" value="CheY-like"/>
    <property type="match status" value="3"/>
</dbReference>
<dbReference type="EC" id="2.7.13.3" evidence="3"/>
<dbReference type="SUPFAM" id="SSF47384">
    <property type="entry name" value="Homodimeric domain of signal transducing histidine kinase"/>
    <property type="match status" value="1"/>
</dbReference>
<dbReference type="InterPro" id="IPR003594">
    <property type="entry name" value="HATPase_dom"/>
</dbReference>
<evidence type="ECO:0000256" key="7">
    <source>
        <dbReference type="ARBA" id="ARBA00022692"/>
    </source>
</evidence>
<feature type="domain" description="HPt" evidence="22">
    <location>
        <begin position="919"/>
        <end position="1017"/>
    </location>
</feature>
<dbReference type="RefSeq" id="WP_138237902.1">
    <property type="nucleotide sequence ID" value="NZ_VBRY01000001.1"/>
</dbReference>
<evidence type="ECO:0000256" key="13">
    <source>
        <dbReference type="ARBA" id="ARBA00023136"/>
    </source>
</evidence>
<dbReference type="Gene3D" id="3.30.450.20">
    <property type="entry name" value="PAS domain"/>
    <property type="match status" value="1"/>
</dbReference>
<dbReference type="GO" id="GO:0005524">
    <property type="term" value="F:ATP binding"/>
    <property type="evidence" value="ECO:0007669"/>
    <property type="project" value="UniProtKB-KW"/>
</dbReference>
<dbReference type="Pfam" id="PF00512">
    <property type="entry name" value="HisKA"/>
    <property type="match status" value="1"/>
</dbReference>
<evidence type="ECO:0000256" key="12">
    <source>
        <dbReference type="ARBA" id="ARBA00023012"/>
    </source>
</evidence>
<dbReference type="PANTHER" id="PTHR45339:SF1">
    <property type="entry name" value="HYBRID SIGNAL TRANSDUCTION HISTIDINE KINASE J"/>
    <property type="match status" value="1"/>
</dbReference>
<feature type="domain" description="Histidine kinase" evidence="19">
    <location>
        <begin position="357"/>
        <end position="579"/>
    </location>
</feature>
<dbReference type="Gene3D" id="3.40.50.2300">
    <property type="match status" value="3"/>
</dbReference>
<dbReference type="InterPro" id="IPR005467">
    <property type="entry name" value="His_kinase_dom"/>
</dbReference>
<feature type="domain" description="PAS" evidence="21">
    <location>
        <begin position="175"/>
        <end position="242"/>
    </location>
</feature>
<keyword evidence="11" id="KW-1133">Transmembrane helix</keyword>
<evidence type="ECO:0000256" key="5">
    <source>
        <dbReference type="ARBA" id="ARBA00022553"/>
    </source>
</evidence>
<evidence type="ECO:0000256" key="6">
    <source>
        <dbReference type="ARBA" id="ARBA00022679"/>
    </source>
</evidence>
<comment type="subcellular location">
    <subcellularLocation>
        <location evidence="2">Cell membrane</location>
        <topology evidence="2">Multi-pass membrane protein</topology>
    </subcellularLocation>
</comment>
<feature type="compositionally biased region" description="Polar residues" evidence="18">
    <location>
        <begin position="744"/>
        <end position="756"/>
    </location>
</feature>